<dbReference type="InterPro" id="IPR036291">
    <property type="entry name" value="NAD(P)-bd_dom_sf"/>
</dbReference>
<reference evidence="4" key="2">
    <citation type="journal article" date="2022" name="Microbiol. Resour. Announc.">
        <title>Metagenome Sequencing to Explore Phylogenomics of Terrestrial Cyanobacteria.</title>
        <authorList>
            <person name="Ward R.D."/>
            <person name="Stajich J.E."/>
            <person name="Johansen J.R."/>
            <person name="Huntemann M."/>
            <person name="Clum A."/>
            <person name="Foster B."/>
            <person name="Foster B."/>
            <person name="Roux S."/>
            <person name="Palaniappan K."/>
            <person name="Varghese N."/>
            <person name="Mukherjee S."/>
            <person name="Reddy T.B.K."/>
            <person name="Daum C."/>
            <person name="Copeland A."/>
            <person name="Chen I.A."/>
            <person name="Ivanova N.N."/>
            <person name="Kyrpides N.C."/>
            <person name="Shapiro N."/>
            <person name="Eloe-Fadrosh E.A."/>
            <person name="Pietrasiak N."/>
        </authorList>
    </citation>
    <scope>NUCLEOTIDE SEQUENCE</scope>
    <source>
        <strain evidence="4">GSE-TBD4-15B</strain>
    </source>
</reference>
<dbReference type="Proteomes" id="UP000707356">
    <property type="component" value="Unassembled WGS sequence"/>
</dbReference>
<evidence type="ECO:0000259" key="2">
    <source>
        <dbReference type="Pfam" id="PF01408"/>
    </source>
</evidence>
<dbReference type="Gene3D" id="3.30.360.10">
    <property type="entry name" value="Dihydrodipicolinate Reductase, domain 2"/>
    <property type="match status" value="1"/>
</dbReference>
<dbReference type="GO" id="GO:0000166">
    <property type="term" value="F:nucleotide binding"/>
    <property type="evidence" value="ECO:0007669"/>
    <property type="project" value="InterPro"/>
</dbReference>
<dbReference type="InterPro" id="IPR004104">
    <property type="entry name" value="Gfo/Idh/MocA-like_OxRdtase_C"/>
</dbReference>
<proteinExistence type="inferred from homology"/>
<reference evidence="4" key="1">
    <citation type="submission" date="2021-05" db="EMBL/GenBank/DDBJ databases">
        <authorList>
            <person name="Pietrasiak N."/>
            <person name="Ward R."/>
            <person name="Stajich J.E."/>
            <person name="Kurbessoian T."/>
        </authorList>
    </citation>
    <scope>NUCLEOTIDE SEQUENCE</scope>
    <source>
        <strain evidence="4">GSE-TBD4-15B</strain>
    </source>
</reference>
<evidence type="ECO:0000313" key="4">
    <source>
        <dbReference type="EMBL" id="MBW4466047.1"/>
    </source>
</evidence>
<gene>
    <name evidence="4" type="ORF">KME07_11490</name>
</gene>
<organism evidence="4 5">
    <name type="scientific">Pegethrix bostrychoides GSE-TBD4-15B</name>
    <dbReference type="NCBI Taxonomy" id="2839662"/>
    <lineage>
        <taxon>Bacteria</taxon>
        <taxon>Bacillati</taxon>
        <taxon>Cyanobacteriota</taxon>
        <taxon>Cyanophyceae</taxon>
        <taxon>Oculatellales</taxon>
        <taxon>Oculatellaceae</taxon>
        <taxon>Pegethrix</taxon>
    </lineage>
</organism>
<dbReference type="Pfam" id="PF02894">
    <property type="entry name" value="GFO_IDH_MocA_C"/>
    <property type="match status" value="1"/>
</dbReference>
<sequence>MRVGLIGTGYAAKARAESLMADSRAKLVAVAGRSLEKTREFCQAYGAEPLTAWLDLLHRPDLDLVIIASVNADHAAMVRNALQAERHVVVEYPLALSWSEAAALVELSQTQNRLLHVEHIELLSGIHQAVRQALPTIGTPFYVRYANLNAQHPAPNKWTYAYEQFGFPLVGALSRLHRLINLFGNVATVSCQAQYWQGATPEFFAACLCTAQLRFMSGLVADLIYGKGETVWQSSRTLEIQAERGGIFVEGEQGKLVLPDQSEPLQLGSRRGLFAKDTAMVLDHLITGAPLYVSLADSLYALKVADAAHCSATTGQTVNL</sequence>
<feature type="domain" description="Gfo/Idh/MocA-like oxidoreductase N-terminal" evidence="2">
    <location>
        <begin position="1"/>
        <end position="119"/>
    </location>
</feature>
<evidence type="ECO:0000256" key="1">
    <source>
        <dbReference type="ARBA" id="ARBA00010928"/>
    </source>
</evidence>
<feature type="domain" description="Gfo/Idh/MocA-like oxidoreductase C-terminal" evidence="3">
    <location>
        <begin position="137"/>
        <end position="320"/>
    </location>
</feature>
<name>A0A951PB34_9CYAN</name>
<dbReference type="PANTHER" id="PTHR43377">
    <property type="entry name" value="BILIVERDIN REDUCTASE A"/>
    <property type="match status" value="1"/>
</dbReference>
<comment type="caution">
    <text evidence="4">The sequence shown here is derived from an EMBL/GenBank/DDBJ whole genome shotgun (WGS) entry which is preliminary data.</text>
</comment>
<dbReference type="Pfam" id="PF01408">
    <property type="entry name" value="GFO_IDH_MocA"/>
    <property type="match status" value="1"/>
</dbReference>
<evidence type="ECO:0000259" key="3">
    <source>
        <dbReference type="Pfam" id="PF02894"/>
    </source>
</evidence>
<dbReference type="SUPFAM" id="SSF51735">
    <property type="entry name" value="NAD(P)-binding Rossmann-fold domains"/>
    <property type="match status" value="1"/>
</dbReference>
<accession>A0A951PB34</accession>
<comment type="similarity">
    <text evidence="1">Belongs to the Gfo/Idh/MocA family.</text>
</comment>
<dbReference type="AlphaFoldDB" id="A0A951PB34"/>
<dbReference type="InterPro" id="IPR000683">
    <property type="entry name" value="Gfo/Idh/MocA-like_OxRdtase_N"/>
</dbReference>
<evidence type="ECO:0000313" key="5">
    <source>
        <dbReference type="Proteomes" id="UP000707356"/>
    </source>
</evidence>
<protein>
    <submittedName>
        <fullName evidence="4">Gfo/Idh/MocA family oxidoreductase</fullName>
    </submittedName>
</protein>
<dbReference type="EMBL" id="JAHHHV010000065">
    <property type="protein sequence ID" value="MBW4466047.1"/>
    <property type="molecule type" value="Genomic_DNA"/>
</dbReference>
<dbReference type="Gene3D" id="3.40.50.720">
    <property type="entry name" value="NAD(P)-binding Rossmann-like Domain"/>
    <property type="match status" value="1"/>
</dbReference>
<dbReference type="PANTHER" id="PTHR43377:SF10">
    <property type="entry name" value="BILIVERDIN REDUCTASE"/>
    <property type="match status" value="1"/>
</dbReference>
<dbReference type="InterPro" id="IPR051450">
    <property type="entry name" value="Gfo/Idh/MocA_Oxidoreductases"/>
</dbReference>